<comment type="subunit">
    <text evidence="4 10">Homodimer.</text>
</comment>
<evidence type="ECO:0000256" key="10">
    <source>
        <dbReference type="HAMAP-Rule" id="MF_00218"/>
    </source>
</evidence>
<feature type="binding site" evidence="10">
    <location>
        <position position="490"/>
    </location>
    <ligand>
        <name>substrate</name>
    </ligand>
</feature>
<dbReference type="HAMAP" id="MF_00218">
    <property type="entry name" value="URO_D"/>
    <property type="match status" value="1"/>
</dbReference>
<evidence type="ECO:0000256" key="8">
    <source>
        <dbReference type="ARBA" id="ARBA00023239"/>
    </source>
</evidence>
<keyword evidence="15" id="KW-1185">Reference proteome</keyword>
<dbReference type="PROSITE" id="PS00906">
    <property type="entry name" value="UROD_1"/>
    <property type="match status" value="1"/>
</dbReference>
<dbReference type="InterPro" id="IPR038071">
    <property type="entry name" value="UROD/MetE-like_sf"/>
</dbReference>
<dbReference type="GO" id="GO:0005829">
    <property type="term" value="C:cytosol"/>
    <property type="evidence" value="ECO:0007669"/>
    <property type="project" value="UniProtKB-SubCell"/>
</dbReference>
<proteinExistence type="inferred from homology"/>
<feature type="domain" description="Uroporphyrinogen decarboxylase (URO-D)" evidence="12">
    <location>
        <begin position="359"/>
        <end position="368"/>
    </location>
</feature>
<dbReference type="GO" id="GO:0004853">
    <property type="term" value="F:uroporphyrinogen decarboxylase activity"/>
    <property type="evidence" value="ECO:0007669"/>
    <property type="project" value="UniProtKB-UniRule"/>
</dbReference>
<dbReference type="Gene3D" id="3.20.20.210">
    <property type="match status" value="1"/>
</dbReference>
<dbReference type="SUPFAM" id="SSF51726">
    <property type="entry name" value="UROD/MetE-like"/>
    <property type="match status" value="1"/>
</dbReference>
<comment type="similarity">
    <text evidence="3 10 11">Belongs to the uroporphyrinogen decarboxylase family.</text>
</comment>
<feature type="site" description="Transition state stabilizer" evidence="10">
    <location>
        <position position="413"/>
    </location>
</feature>
<comment type="catalytic activity">
    <reaction evidence="10">
        <text>uroporphyrinogen III + 4 H(+) = coproporphyrinogen III + 4 CO2</text>
        <dbReference type="Rhea" id="RHEA:19865"/>
        <dbReference type="ChEBI" id="CHEBI:15378"/>
        <dbReference type="ChEBI" id="CHEBI:16526"/>
        <dbReference type="ChEBI" id="CHEBI:57308"/>
        <dbReference type="ChEBI" id="CHEBI:57309"/>
        <dbReference type="EC" id="4.1.1.37"/>
    </reaction>
</comment>
<dbReference type="EC" id="4.1.1.37" evidence="5 10"/>
<keyword evidence="6 10" id="KW-0963">Cytoplasm</keyword>
<dbReference type="InterPro" id="IPR000257">
    <property type="entry name" value="Uroporphyrinogen_deCOase"/>
</dbReference>
<feature type="binding site" evidence="10">
    <location>
        <position position="658"/>
    </location>
    <ligand>
        <name>substrate</name>
    </ligand>
</feature>
<dbReference type="GO" id="GO:0006782">
    <property type="term" value="P:protoporphyrinogen IX biosynthetic process"/>
    <property type="evidence" value="ECO:0007669"/>
    <property type="project" value="UniProtKB-UniRule"/>
</dbReference>
<dbReference type="Pfam" id="PF02602">
    <property type="entry name" value="HEM4"/>
    <property type="match status" value="1"/>
</dbReference>
<dbReference type="UniPathway" id="UPA00251">
    <property type="reaction ID" value="UER00321"/>
</dbReference>
<evidence type="ECO:0000259" key="13">
    <source>
        <dbReference type="PROSITE" id="PS00907"/>
    </source>
</evidence>
<evidence type="ECO:0000259" key="12">
    <source>
        <dbReference type="PROSITE" id="PS00906"/>
    </source>
</evidence>
<comment type="caution">
    <text evidence="10">Lacks conserved residue(s) required for the propagation of feature annotation.</text>
</comment>
<dbReference type="AlphaFoldDB" id="A0A518FZH1"/>
<accession>A0A518FZH1</accession>
<protein>
    <recommendedName>
        <fullName evidence="5 10">Uroporphyrinogen decarboxylase</fullName>
        <shortName evidence="10">UPD</shortName>
        <shortName evidence="10">URO-D</shortName>
        <ecNumber evidence="5 10">4.1.1.37</ecNumber>
    </recommendedName>
</protein>
<comment type="pathway">
    <text evidence="2 10">Porphyrin-containing compound metabolism; protoporphyrin-IX biosynthesis; coproporphyrinogen-III from 5-aminolevulinate: step 4/4.</text>
</comment>
<dbReference type="Gene3D" id="3.40.50.10090">
    <property type="match status" value="2"/>
</dbReference>
<dbReference type="CDD" id="cd00717">
    <property type="entry name" value="URO-D"/>
    <property type="match status" value="1"/>
</dbReference>
<keyword evidence="8 10" id="KW-0456">Lyase</keyword>
<organism evidence="14 15">
    <name type="scientific">Aureliella helgolandensis</name>
    <dbReference type="NCBI Taxonomy" id="2527968"/>
    <lineage>
        <taxon>Bacteria</taxon>
        <taxon>Pseudomonadati</taxon>
        <taxon>Planctomycetota</taxon>
        <taxon>Planctomycetia</taxon>
        <taxon>Pirellulales</taxon>
        <taxon>Pirellulaceae</taxon>
        <taxon>Aureliella</taxon>
    </lineage>
</organism>
<dbReference type="Proteomes" id="UP000318017">
    <property type="component" value="Chromosome"/>
</dbReference>
<dbReference type="PANTHER" id="PTHR21091">
    <property type="entry name" value="METHYLTETRAHYDROFOLATE:HOMOCYSTEINE METHYLTRANSFERASE RELATED"/>
    <property type="match status" value="1"/>
</dbReference>
<dbReference type="InterPro" id="IPR006361">
    <property type="entry name" value="Uroporphyrinogen_deCO2ase_HemE"/>
</dbReference>
<feature type="binding site" evidence="10">
    <location>
        <position position="413"/>
    </location>
    <ligand>
        <name>substrate</name>
    </ligand>
</feature>
<feature type="domain" description="Uroporphyrinogen decarboxylase (URO-D)" evidence="13">
    <location>
        <begin position="478"/>
        <end position="494"/>
    </location>
</feature>
<evidence type="ECO:0000256" key="7">
    <source>
        <dbReference type="ARBA" id="ARBA00022793"/>
    </source>
</evidence>
<dbReference type="FunFam" id="3.20.20.210:FF:000008">
    <property type="entry name" value="Uroporphyrinogen decarboxylase"/>
    <property type="match status" value="1"/>
</dbReference>
<keyword evidence="9 10" id="KW-0627">Porphyrin biosynthesis</keyword>
<dbReference type="EMBL" id="CP036298">
    <property type="protein sequence ID" value="QDV21758.1"/>
    <property type="molecule type" value="Genomic_DNA"/>
</dbReference>
<dbReference type="NCBIfam" id="TIGR01464">
    <property type="entry name" value="hemE"/>
    <property type="match status" value="1"/>
</dbReference>
<dbReference type="InterPro" id="IPR036108">
    <property type="entry name" value="4pyrrol_syn_uPrphyn_synt_sf"/>
</dbReference>
<feature type="binding site" evidence="10">
    <location>
        <position position="545"/>
    </location>
    <ligand>
        <name>substrate</name>
    </ligand>
</feature>
<evidence type="ECO:0000256" key="6">
    <source>
        <dbReference type="ARBA" id="ARBA00022490"/>
    </source>
</evidence>
<evidence type="ECO:0000313" key="14">
    <source>
        <dbReference type="EMBL" id="QDV21758.1"/>
    </source>
</evidence>
<dbReference type="KEGG" id="ahel:Q31a_00370"/>
<dbReference type="Pfam" id="PF01208">
    <property type="entry name" value="URO-D"/>
    <property type="match status" value="1"/>
</dbReference>
<name>A0A518FZH1_9BACT</name>
<dbReference type="GO" id="GO:0004852">
    <property type="term" value="F:uroporphyrinogen-III synthase activity"/>
    <property type="evidence" value="ECO:0007669"/>
    <property type="project" value="InterPro"/>
</dbReference>
<dbReference type="PANTHER" id="PTHR21091:SF169">
    <property type="entry name" value="UROPORPHYRINOGEN DECARBOXYLASE"/>
    <property type="match status" value="1"/>
</dbReference>
<evidence type="ECO:0000313" key="15">
    <source>
        <dbReference type="Proteomes" id="UP000318017"/>
    </source>
</evidence>
<feature type="binding site" evidence="10">
    <location>
        <begin position="364"/>
        <end position="368"/>
    </location>
    <ligand>
        <name>substrate</name>
    </ligand>
</feature>
<dbReference type="SUPFAM" id="SSF69618">
    <property type="entry name" value="HemD-like"/>
    <property type="match status" value="1"/>
</dbReference>
<evidence type="ECO:0000256" key="3">
    <source>
        <dbReference type="ARBA" id="ARBA00009935"/>
    </source>
</evidence>
<dbReference type="PROSITE" id="PS00907">
    <property type="entry name" value="UROD_2"/>
    <property type="match status" value="1"/>
</dbReference>
<evidence type="ECO:0000256" key="5">
    <source>
        <dbReference type="ARBA" id="ARBA00012288"/>
    </source>
</evidence>
<keyword evidence="7 10" id="KW-0210">Decarboxylase</keyword>
<gene>
    <name evidence="10 14" type="primary">hemE</name>
    <name evidence="14" type="ORF">Q31a_00370</name>
</gene>
<dbReference type="CDD" id="cd06578">
    <property type="entry name" value="HemD"/>
    <property type="match status" value="1"/>
</dbReference>
<evidence type="ECO:0000256" key="1">
    <source>
        <dbReference type="ARBA" id="ARBA00004514"/>
    </source>
</evidence>
<dbReference type="InterPro" id="IPR003754">
    <property type="entry name" value="4pyrrol_synth_uPrphyn_synth"/>
</dbReference>
<comment type="subcellular location">
    <subcellularLocation>
        <location evidence="1">Cytoplasm</location>
        <location evidence="1">Cytosol</location>
    </subcellularLocation>
</comment>
<reference evidence="14 15" key="1">
    <citation type="submission" date="2019-02" db="EMBL/GenBank/DDBJ databases">
        <title>Deep-cultivation of Planctomycetes and their phenomic and genomic characterization uncovers novel biology.</title>
        <authorList>
            <person name="Wiegand S."/>
            <person name="Jogler M."/>
            <person name="Boedeker C."/>
            <person name="Pinto D."/>
            <person name="Vollmers J."/>
            <person name="Rivas-Marin E."/>
            <person name="Kohn T."/>
            <person name="Peeters S.H."/>
            <person name="Heuer A."/>
            <person name="Rast P."/>
            <person name="Oberbeckmann S."/>
            <person name="Bunk B."/>
            <person name="Jeske O."/>
            <person name="Meyerdierks A."/>
            <person name="Storesund J.E."/>
            <person name="Kallscheuer N."/>
            <person name="Luecker S."/>
            <person name="Lage O.M."/>
            <person name="Pohl T."/>
            <person name="Merkel B.J."/>
            <person name="Hornburger P."/>
            <person name="Mueller R.-W."/>
            <person name="Bruemmer F."/>
            <person name="Labrenz M."/>
            <person name="Spormann A.M."/>
            <person name="Op den Camp H."/>
            <person name="Overmann J."/>
            <person name="Amann R."/>
            <person name="Jetten M.S.M."/>
            <person name="Mascher T."/>
            <person name="Medema M.H."/>
            <person name="Devos D.P."/>
            <person name="Kaster A.-K."/>
            <person name="Ovreas L."/>
            <person name="Rohde M."/>
            <person name="Galperin M.Y."/>
            <person name="Jogler C."/>
        </authorList>
    </citation>
    <scope>NUCLEOTIDE SEQUENCE [LARGE SCALE GENOMIC DNA]</scope>
    <source>
        <strain evidence="14 15">Q31a</strain>
    </source>
</reference>
<evidence type="ECO:0000256" key="9">
    <source>
        <dbReference type="ARBA" id="ARBA00023244"/>
    </source>
</evidence>
<evidence type="ECO:0000256" key="11">
    <source>
        <dbReference type="RuleBase" id="RU004169"/>
    </source>
</evidence>
<evidence type="ECO:0000256" key="4">
    <source>
        <dbReference type="ARBA" id="ARBA00011738"/>
    </source>
</evidence>
<comment type="function">
    <text evidence="10">Catalyzes the decarboxylation of four acetate groups of uroporphyrinogen-III to yield coproporphyrinogen-III.</text>
</comment>
<sequence length="682" mass="75478">MNECGVPFCETTQRGDFFEVPTAHFPLIGKYSWFDEKDDLTMPGSKPSFEGLAVAALESRRAEDMERLITRFGGRAFVSPSMREIPIEENPAAVDFAYRVITGEINVVVFLTGVGFKQLLSSVERSLDKQRFLNALSDITTIARGPKAAAAMRAVGLTATHRVAEPNTWRELLQTIDAELTITNQKVAIQEYGKPNSSLVAGLEARGAEVIPVRVYQWDLPENTEPLQENIRALIAGQRDVLLITSAHQIANLLRMSADMGVEAELRKALRDVVVASIGPTTSEMLRQNELPVDMEPEHPKMGHLVQESAERAHRLLTGRQIRTQVLTETGRPPVDTAAPWYDGPFMRACRGEASSVTPVWLMRQAGRYMSEYRAVREKMTFLELCKDSALCAEVMVTAVEKLGVDAAIIFSDLLPILEPMGMDLEFAKGDGPVIHNPLRGAQDIDRVQELESMESLDFVFNTVRLTRQAIKPEIPVIGFAGSPFTLISYMIEGGSSRNYHNTKSLMYCDEVAWGELMGKMSRTIARYLNAQIAAGAQCVQLFDSWAGCLSVQDYARYVFPYVRQIIDSIVPDVPVINFATGNPALLPLLRGDHRTVVGIDWRVPLDVAWETVGHDRSVQGNLDPIALLADPQTLREMTADVLKRAGGRAGHIFNLGHGILPQTPVDNAIALVDMVHELSQK</sequence>
<evidence type="ECO:0000256" key="2">
    <source>
        <dbReference type="ARBA" id="ARBA00004804"/>
    </source>
</evidence>